<dbReference type="BioCyc" id="PSYR875330:G11XH-4940-MONOMER"/>
<evidence type="ECO:0000313" key="2">
    <source>
        <dbReference type="Proteomes" id="UP000005466"/>
    </source>
</evidence>
<feature type="non-terminal residue" evidence="1">
    <location>
        <position position="1"/>
    </location>
</feature>
<comment type="caution">
    <text evidence="1">The sequence shown here is derived from an EMBL/GenBank/DDBJ whole genome shotgun (WGS) entry which is preliminary data.</text>
</comment>
<organism evidence="1 2">
    <name type="scientific">Pseudomonas savastanoi pv. glycinea str. race 4</name>
    <dbReference type="NCBI Taxonomy" id="875330"/>
    <lineage>
        <taxon>Bacteria</taxon>
        <taxon>Pseudomonadati</taxon>
        <taxon>Pseudomonadota</taxon>
        <taxon>Gammaproteobacteria</taxon>
        <taxon>Pseudomonadales</taxon>
        <taxon>Pseudomonadaceae</taxon>
        <taxon>Pseudomonas</taxon>
    </lineage>
</organism>
<accession>F3CB56</accession>
<gene>
    <name evidence="1" type="ORF">Pgy4_25960</name>
</gene>
<name>F3CB56_PSESG</name>
<dbReference type="HOGENOM" id="CLU_2163814_0_0_6"/>
<dbReference type="AlphaFoldDB" id="F3CB56"/>
<proteinExistence type="predicted"/>
<dbReference type="Proteomes" id="UP000005466">
    <property type="component" value="Unassembled WGS sequence"/>
</dbReference>
<evidence type="ECO:0000313" key="1">
    <source>
        <dbReference type="EMBL" id="EGH16498.1"/>
    </source>
</evidence>
<sequence length="111" mass="12200">PPPADQQAAVIIWDDDIPGLEASDAQIQQRLVQCSYLVFSALADRSICSAFEYYNADTLQVVAQRFDITSPAHSCMTTLRRDGGTQNMLTGSGGLKFIRPYHVDNSYLTGN</sequence>
<protein>
    <submittedName>
        <fullName evidence="1">Uncharacterized protein</fullName>
    </submittedName>
</protein>
<reference evidence="1 2" key="1">
    <citation type="journal article" date="2011" name="PLoS Pathog.">
        <title>Dynamic evolution of pathogenicity revealed by sequencing and comparative genomics of 19 Pseudomonas syringae isolates.</title>
        <authorList>
            <person name="Baltrus D.A."/>
            <person name="Nishimura M.T."/>
            <person name="Romanchuk A."/>
            <person name="Chang J.H."/>
            <person name="Mukhtar M.S."/>
            <person name="Cherkis K."/>
            <person name="Roach J."/>
            <person name="Grant S.R."/>
            <person name="Jones C.D."/>
            <person name="Dangl J.L."/>
        </authorList>
    </citation>
    <scope>NUCLEOTIDE SEQUENCE [LARGE SCALE GENOMIC DNA]</scope>
    <source>
        <strain evidence="2">race 4</strain>
    </source>
</reference>
<dbReference type="EMBL" id="ADWY01001258">
    <property type="protein sequence ID" value="EGH16498.1"/>
    <property type="molecule type" value="Genomic_DNA"/>
</dbReference>